<dbReference type="AlphaFoldDB" id="A0AAN4YSB4"/>
<gene>
    <name evidence="2" type="ORF">Aory04_000921100</name>
</gene>
<feature type="region of interest" description="Disordered" evidence="1">
    <location>
        <begin position="15"/>
        <end position="53"/>
    </location>
</feature>
<sequence length="150" mass="16616">MPRLFECESAIHRNRGVNELSPRSPPNPGVSLGGHDTSRGPSSSTLEGARQVRHKTTLPIEAIRSPAYVYQANEVNIIRRELDSNSSLSTSRRHVLESALSLIGDFSNPSHPAESSSYDQELDNGAPDNVVLPELFFMMMNRMYFASVPF</sequence>
<organism evidence="2 3">
    <name type="scientific">Aspergillus oryzae</name>
    <name type="common">Yellow koji mold</name>
    <dbReference type="NCBI Taxonomy" id="5062"/>
    <lineage>
        <taxon>Eukaryota</taxon>
        <taxon>Fungi</taxon>
        <taxon>Dikarya</taxon>
        <taxon>Ascomycota</taxon>
        <taxon>Pezizomycotina</taxon>
        <taxon>Eurotiomycetes</taxon>
        <taxon>Eurotiomycetidae</taxon>
        <taxon>Eurotiales</taxon>
        <taxon>Aspergillaceae</taxon>
        <taxon>Aspergillus</taxon>
        <taxon>Aspergillus subgen. Circumdati</taxon>
    </lineage>
</organism>
<evidence type="ECO:0000313" key="3">
    <source>
        <dbReference type="Proteomes" id="UP001165205"/>
    </source>
</evidence>
<comment type="caution">
    <text evidence="2">The sequence shown here is derived from an EMBL/GenBank/DDBJ whole genome shotgun (WGS) entry which is preliminary data.</text>
</comment>
<dbReference type="Proteomes" id="UP001165205">
    <property type="component" value="Unassembled WGS sequence"/>
</dbReference>
<reference evidence="2" key="1">
    <citation type="submission" date="2023-04" db="EMBL/GenBank/DDBJ databases">
        <title>Aspergillus oryzae NBRC 4228.</title>
        <authorList>
            <person name="Ichikawa N."/>
            <person name="Sato H."/>
            <person name="Tonouchi N."/>
        </authorList>
    </citation>
    <scope>NUCLEOTIDE SEQUENCE</scope>
    <source>
        <strain evidence="2">NBRC 4228</strain>
    </source>
</reference>
<protein>
    <submittedName>
        <fullName evidence="2">Unnamed protein product</fullName>
    </submittedName>
</protein>
<accession>A0AAN4YSB4</accession>
<evidence type="ECO:0000313" key="2">
    <source>
        <dbReference type="EMBL" id="GMG33735.1"/>
    </source>
</evidence>
<dbReference type="EMBL" id="BSYA01000124">
    <property type="protein sequence ID" value="GMG33735.1"/>
    <property type="molecule type" value="Genomic_DNA"/>
</dbReference>
<name>A0AAN4YSB4_ASPOZ</name>
<evidence type="ECO:0000256" key="1">
    <source>
        <dbReference type="SAM" id="MobiDB-lite"/>
    </source>
</evidence>
<proteinExistence type="predicted"/>